<feature type="region of interest" description="Disordered" evidence="1">
    <location>
        <begin position="188"/>
        <end position="209"/>
    </location>
</feature>
<sequence length="209" mass="24110">MPLQAMQPPKKRLNSVGHRVPSLVAQVHKMVGQINVFQFCAYFVGIVFVLLTIILFVCFLAVFSVKKVSLHNVETNVTFTYQLKYNKTFDVDLLNAPRTIYEEEKTLFKTSVLSFLLQHLNTSEHSVQITKVLFHRSENQSTIVTFSVTFNYNFTSEMETIFDNIERFTIGGSRVLHITAITADELERRKPSNEQDSNLEDISLNKKRR</sequence>
<keyword evidence="2" id="KW-0472">Membrane</keyword>
<keyword evidence="2" id="KW-0812">Transmembrane</keyword>
<reference evidence="3" key="2">
    <citation type="journal article" date="2008" name="Genome Biol.">
        <title>Improved genome assembly and evidence-based global gene model set for the chordate Ciona intestinalis: new insight into intron and operon populations.</title>
        <authorList>
            <person name="Satou Y."/>
            <person name="Mineta K."/>
            <person name="Ogasawara M."/>
            <person name="Sasakura Y."/>
            <person name="Shoguchi E."/>
            <person name="Ueno K."/>
            <person name="Yamada L."/>
            <person name="Matsumoto J."/>
            <person name="Wasserscheid J."/>
            <person name="Dewar K."/>
            <person name="Wiley G.B."/>
            <person name="Macmil S.L."/>
            <person name="Roe B.A."/>
            <person name="Zeller R.W."/>
            <person name="Hastings K.E."/>
            <person name="Lemaire P."/>
            <person name="Lindquist E."/>
            <person name="Endo T."/>
            <person name="Hotta K."/>
            <person name="Inaba K."/>
        </authorList>
    </citation>
    <scope>NUCLEOTIDE SEQUENCE [LARGE SCALE GENOMIC DNA]</scope>
    <source>
        <strain evidence="3">wild type</strain>
    </source>
</reference>
<accession>F7B9Y9</accession>
<dbReference type="AlphaFoldDB" id="F7B9Y9"/>
<dbReference type="EMBL" id="EAAA01002171">
    <property type="status" value="NOT_ANNOTATED_CDS"/>
    <property type="molecule type" value="Genomic_DNA"/>
</dbReference>
<evidence type="ECO:0000256" key="1">
    <source>
        <dbReference type="SAM" id="MobiDB-lite"/>
    </source>
</evidence>
<dbReference type="HOGENOM" id="CLU_1315018_0_0_1"/>
<proteinExistence type="predicted"/>
<reference evidence="4" key="1">
    <citation type="journal article" date="2002" name="Science">
        <title>The draft genome of Ciona intestinalis: insights into chordate and vertebrate origins.</title>
        <authorList>
            <person name="Dehal P."/>
            <person name="Satou Y."/>
            <person name="Campbell R.K."/>
            <person name="Chapman J."/>
            <person name="Degnan B."/>
            <person name="De Tomaso A."/>
            <person name="Davidson B."/>
            <person name="Di Gregorio A."/>
            <person name="Gelpke M."/>
            <person name="Goodstein D.M."/>
            <person name="Harafuji N."/>
            <person name="Hastings K.E."/>
            <person name="Ho I."/>
            <person name="Hotta K."/>
            <person name="Huang W."/>
            <person name="Kawashima T."/>
            <person name="Lemaire P."/>
            <person name="Martinez D."/>
            <person name="Meinertzhagen I.A."/>
            <person name="Necula S."/>
            <person name="Nonaka M."/>
            <person name="Putnam N."/>
            <person name="Rash S."/>
            <person name="Saiga H."/>
            <person name="Satake M."/>
            <person name="Terry A."/>
            <person name="Yamada L."/>
            <person name="Wang H.G."/>
            <person name="Awazu S."/>
            <person name="Azumi K."/>
            <person name="Boore J."/>
            <person name="Branno M."/>
            <person name="Chin-Bow S."/>
            <person name="DeSantis R."/>
            <person name="Doyle S."/>
            <person name="Francino P."/>
            <person name="Keys D.N."/>
            <person name="Haga S."/>
            <person name="Hayashi H."/>
            <person name="Hino K."/>
            <person name="Imai K.S."/>
            <person name="Inaba K."/>
            <person name="Kano S."/>
            <person name="Kobayashi K."/>
            <person name="Kobayashi M."/>
            <person name="Lee B.I."/>
            <person name="Makabe K.W."/>
            <person name="Manohar C."/>
            <person name="Matassi G."/>
            <person name="Medina M."/>
            <person name="Mochizuki Y."/>
            <person name="Mount S."/>
            <person name="Morishita T."/>
            <person name="Miura S."/>
            <person name="Nakayama A."/>
            <person name="Nishizaka S."/>
            <person name="Nomoto H."/>
            <person name="Ohta F."/>
            <person name="Oishi K."/>
            <person name="Rigoutsos I."/>
            <person name="Sano M."/>
            <person name="Sasaki A."/>
            <person name="Sasakura Y."/>
            <person name="Shoguchi E."/>
            <person name="Shin-i T."/>
            <person name="Spagnuolo A."/>
            <person name="Stainier D."/>
            <person name="Suzuki M.M."/>
            <person name="Tassy O."/>
            <person name="Takatori N."/>
            <person name="Tokuoka M."/>
            <person name="Yagi K."/>
            <person name="Yoshizaki F."/>
            <person name="Wada S."/>
            <person name="Zhang C."/>
            <person name="Hyatt P.D."/>
            <person name="Larimer F."/>
            <person name="Detter C."/>
            <person name="Doggett N."/>
            <person name="Glavina T."/>
            <person name="Hawkins T."/>
            <person name="Richardson P."/>
            <person name="Lucas S."/>
            <person name="Kohara Y."/>
            <person name="Levine M."/>
            <person name="Satoh N."/>
            <person name="Rokhsar D.S."/>
        </authorList>
    </citation>
    <scope>NUCLEOTIDE SEQUENCE [LARGE SCALE GENOMIC DNA]</scope>
</reference>
<keyword evidence="4" id="KW-1185">Reference proteome</keyword>
<evidence type="ECO:0008006" key="5">
    <source>
        <dbReference type="Google" id="ProtNLM"/>
    </source>
</evidence>
<organism evidence="3 4">
    <name type="scientific">Ciona intestinalis</name>
    <name type="common">Transparent sea squirt</name>
    <name type="synonym">Ascidia intestinalis</name>
    <dbReference type="NCBI Taxonomy" id="7719"/>
    <lineage>
        <taxon>Eukaryota</taxon>
        <taxon>Metazoa</taxon>
        <taxon>Chordata</taxon>
        <taxon>Tunicata</taxon>
        <taxon>Ascidiacea</taxon>
        <taxon>Phlebobranchia</taxon>
        <taxon>Cionidae</taxon>
        <taxon>Ciona</taxon>
    </lineage>
</organism>
<dbReference type="Ensembl" id="ENSCINT00000018873.3">
    <property type="protein sequence ID" value="ENSCINP00000018873.3"/>
    <property type="gene ID" value="ENSCING00000009286.3"/>
</dbReference>
<name>F7B9Y9_CIOIN</name>
<keyword evidence="2" id="KW-1133">Transmembrane helix</keyword>
<reference evidence="3" key="3">
    <citation type="submission" date="2025-08" db="UniProtKB">
        <authorList>
            <consortium name="Ensembl"/>
        </authorList>
    </citation>
    <scope>IDENTIFICATION</scope>
</reference>
<protein>
    <recommendedName>
        <fullName evidence="5">SEA domain-containing protein</fullName>
    </recommendedName>
</protein>
<dbReference type="Proteomes" id="UP000008144">
    <property type="component" value="Chromosome 5"/>
</dbReference>
<feature type="transmembrane region" description="Helical" evidence="2">
    <location>
        <begin position="39"/>
        <end position="63"/>
    </location>
</feature>
<evidence type="ECO:0000313" key="3">
    <source>
        <dbReference type="Ensembl" id="ENSCINP00000018873.3"/>
    </source>
</evidence>
<evidence type="ECO:0000313" key="4">
    <source>
        <dbReference type="Proteomes" id="UP000008144"/>
    </source>
</evidence>
<dbReference type="InParanoid" id="F7B9Y9"/>
<evidence type="ECO:0000256" key="2">
    <source>
        <dbReference type="SAM" id="Phobius"/>
    </source>
</evidence>
<reference evidence="3" key="4">
    <citation type="submission" date="2025-09" db="UniProtKB">
        <authorList>
            <consortium name="Ensembl"/>
        </authorList>
    </citation>
    <scope>IDENTIFICATION</scope>
</reference>